<dbReference type="Proteomes" id="UP001153069">
    <property type="component" value="Unassembled WGS sequence"/>
</dbReference>
<evidence type="ECO:0000256" key="1">
    <source>
        <dbReference type="ARBA" id="ARBA00038115"/>
    </source>
</evidence>
<evidence type="ECO:0000313" key="4">
    <source>
        <dbReference type="EMBL" id="CAB9524994.1"/>
    </source>
</evidence>
<name>A0A9N8ERZ7_9STRA</name>
<proteinExistence type="inferred from homology"/>
<gene>
    <name evidence="4" type="ORF">SEMRO_1614_G286130.1</name>
</gene>
<dbReference type="PANTHER" id="PTHR22946:SF12">
    <property type="entry name" value="CONIDIAL PIGMENT BIOSYNTHESIS PROTEIN AYG1 (AFU_ORTHOLOGUE AFUA_2G17550)"/>
    <property type="match status" value="1"/>
</dbReference>
<dbReference type="InterPro" id="IPR050261">
    <property type="entry name" value="FrsA_esterase"/>
</dbReference>
<dbReference type="InterPro" id="IPR000073">
    <property type="entry name" value="AB_hydrolase_1"/>
</dbReference>
<comment type="similarity">
    <text evidence="1">Belongs to the AB hydrolase superfamily. FUS2 hydrolase family.</text>
</comment>
<reference evidence="4" key="1">
    <citation type="submission" date="2020-06" db="EMBL/GenBank/DDBJ databases">
        <authorList>
            <consortium name="Plant Systems Biology data submission"/>
        </authorList>
    </citation>
    <scope>NUCLEOTIDE SEQUENCE</scope>
    <source>
        <strain evidence="4">D6</strain>
    </source>
</reference>
<dbReference type="AlphaFoldDB" id="A0A9N8ERZ7"/>
<feature type="domain" description="AB hydrolase-1" evidence="3">
    <location>
        <begin position="206"/>
        <end position="393"/>
    </location>
</feature>
<accession>A0A9N8ERZ7</accession>
<comment type="caution">
    <text evidence="4">The sequence shown here is derived from an EMBL/GenBank/DDBJ whole genome shotgun (WGS) entry which is preliminary data.</text>
</comment>
<evidence type="ECO:0000256" key="2">
    <source>
        <dbReference type="SAM" id="SignalP"/>
    </source>
</evidence>
<organism evidence="4 5">
    <name type="scientific">Seminavis robusta</name>
    <dbReference type="NCBI Taxonomy" id="568900"/>
    <lineage>
        <taxon>Eukaryota</taxon>
        <taxon>Sar</taxon>
        <taxon>Stramenopiles</taxon>
        <taxon>Ochrophyta</taxon>
        <taxon>Bacillariophyta</taxon>
        <taxon>Bacillariophyceae</taxon>
        <taxon>Bacillariophycidae</taxon>
        <taxon>Naviculales</taxon>
        <taxon>Naviculaceae</taxon>
        <taxon>Seminavis</taxon>
    </lineage>
</organism>
<feature type="chain" id="PRO_5040437822" evidence="2">
    <location>
        <begin position="17"/>
        <end position="484"/>
    </location>
</feature>
<dbReference type="EMBL" id="CAICTM010001612">
    <property type="protein sequence ID" value="CAB9524994.1"/>
    <property type="molecule type" value="Genomic_DNA"/>
</dbReference>
<keyword evidence="2" id="KW-0732">Signal</keyword>
<keyword evidence="5" id="KW-1185">Reference proteome</keyword>
<dbReference type="Gene3D" id="3.40.50.1820">
    <property type="entry name" value="alpha/beta hydrolase"/>
    <property type="match status" value="1"/>
</dbReference>
<dbReference type="OrthoDB" id="249703at2759"/>
<protein>
    <submittedName>
        <fullName evidence="4">20-hydroxy-prefusarin hydrolase FUS2</fullName>
    </submittedName>
</protein>
<evidence type="ECO:0000313" key="5">
    <source>
        <dbReference type="Proteomes" id="UP001153069"/>
    </source>
</evidence>
<sequence>MKITAAILSITTFVGAAKCSLALDRALLDQATNGATQHNWWEFGLGDPIADEVALFYLGHTYFQGADIGEVLETIYRTNHTDPRSWHDEFTKTAERLEAVGKEFEDEGHDLTAGQSFLRAATYRRASLHRHPDPFHEEVPIVTQQAVDNFEKFLALTSYPCKAVQIPYEDTTLPGYLCINRNAANPAPLIIYNQGKDGWMEDGKNVVDEAMQRGYHVLLYDGPGMGRTIRLQGLPFRHDWEKVVSAVIDFAIDQPQVDGDNLALISLSLGGFLAPRAACFEHRLKALVPNPGVVSWHRVYESELQLLASAFGFGPEIFELLEDDPAAFDEEVLKMMSTSDFLHWGFVDSMWHHGVDSPSTLMNELKKFDIVDLMGNITTATLVVDADAETRAQAWELYEGLTGAVKKDYLKFSADEAAQFHDQPGAMGIQSARIFNWLDEILETRAVLEDESTVSKLAASAAPRGICSIGGAVVLVTLVLSWTL</sequence>
<dbReference type="GO" id="GO:0016787">
    <property type="term" value="F:hydrolase activity"/>
    <property type="evidence" value="ECO:0007669"/>
    <property type="project" value="UniProtKB-KW"/>
</dbReference>
<dbReference type="SUPFAM" id="SSF53474">
    <property type="entry name" value="alpha/beta-Hydrolases"/>
    <property type="match status" value="1"/>
</dbReference>
<evidence type="ECO:0000259" key="3">
    <source>
        <dbReference type="Pfam" id="PF12697"/>
    </source>
</evidence>
<dbReference type="PANTHER" id="PTHR22946">
    <property type="entry name" value="DIENELACTONE HYDROLASE DOMAIN-CONTAINING PROTEIN-RELATED"/>
    <property type="match status" value="1"/>
</dbReference>
<dbReference type="InterPro" id="IPR029058">
    <property type="entry name" value="AB_hydrolase_fold"/>
</dbReference>
<feature type="signal peptide" evidence="2">
    <location>
        <begin position="1"/>
        <end position="16"/>
    </location>
</feature>
<keyword evidence="4" id="KW-0378">Hydrolase</keyword>
<dbReference type="Gene3D" id="1.20.1440.110">
    <property type="entry name" value="acylaminoacyl peptidase"/>
    <property type="match status" value="1"/>
</dbReference>
<dbReference type="Pfam" id="PF12697">
    <property type="entry name" value="Abhydrolase_6"/>
    <property type="match status" value="1"/>
</dbReference>